<evidence type="ECO:0000313" key="5">
    <source>
        <dbReference type="Proteomes" id="UP000765509"/>
    </source>
</evidence>
<dbReference type="InterPro" id="IPR027806">
    <property type="entry name" value="HARBI1_dom"/>
</dbReference>
<evidence type="ECO:0000259" key="3">
    <source>
        <dbReference type="Pfam" id="PF13359"/>
    </source>
</evidence>
<dbReference type="GO" id="GO:0046872">
    <property type="term" value="F:metal ion binding"/>
    <property type="evidence" value="ECO:0007669"/>
    <property type="project" value="UniProtKB-KW"/>
</dbReference>
<comment type="cofactor">
    <cofactor evidence="1">
        <name>a divalent metal cation</name>
        <dbReference type="ChEBI" id="CHEBI:60240"/>
    </cofactor>
</comment>
<dbReference type="AlphaFoldDB" id="A0A9Q3PV77"/>
<keyword evidence="5" id="KW-1185">Reference proteome</keyword>
<name>A0A9Q3PV77_9BASI</name>
<gene>
    <name evidence="4" type="ORF">O181_114130</name>
</gene>
<dbReference type="Pfam" id="PF13359">
    <property type="entry name" value="DDE_Tnp_4"/>
    <property type="match status" value="1"/>
</dbReference>
<reference evidence="4" key="1">
    <citation type="submission" date="2021-03" db="EMBL/GenBank/DDBJ databases">
        <title>Draft genome sequence of rust myrtle Austropuccinia psidii MF-1, a brazilian biotype.</title>
        <authorList>
            <person name="Quecine M.C."/>
            <person name="Pachon D.M.R."/>
            <person name="Bonatelli M.L."/>
            <person name="Correr F.H."/>
            <person name="Franceschini L.M."/>
            <person name="Leite T.F."/>
            <person name="Margarido G.R.A."/>
            <person name="Almeida C.A."/>
            <person name="Ferrarezi J.A."/>
            <person name="Labate C.A."/>
        </authorList>
    </citation>
    <scope>NUCLEOTIDE SEQUENCE</scope>
    <source>
        <strain evidence="4">MF-1</strain>
    </source>
</reference>
<dbReference type="OrthoDB" id="2649667at2759"/>
<accession>A0A9Q3PV77</accession>
<evidence type="ECO:0000256" key="1">
    <source>
        <dbReference type="ARBA" id="ARBA00001968"/>
    </source>
</evidence>
<evidence type="ECO:0000256" key="2">
    <source>
        <dbReference type="ARBA" id="ARBA00022723"/>
    </source>
</evidence>
<protein>
    <recommendedName>
        <fullName evidence="3">DDE Tnp4 domain-containing protein</fullName>
    </recommendedName>
</protein>
<proteinExistence type="predicted"/>
<dbReference type="EMBL" id="AVOT02094166">
    <property type="protein sequence ID" value="MBW0574415.1"/>
    <property type="molecule type" value="Genomic_DNA"/>
</dbReference>
<sequence>MNIYKNPEQFFSENQYLLADSAYSNSNHIIPAYKGNLNQKNDQSKFNYCLAQSWVCIEHAIGMLKGCWSSLQKMQFQIKGPEDINFFLNWVMTCVILHNLLAKIGDQWLTLYDDEEPPELQVINEGPHVGMGPNIQEKIKPFTLDWYNNKS</sequence>
<dbReference type="Proteomes" id="UP000765509">
    <property type="component" value="Unassembled WGS sequence"/>
</dbReference>
<keyword evidence="2" id="KW-0479">Metal-binding</keyword>
<comment type="caution">
    <text evidence="4">The sequence shown here is derived from an EMBL/GenBank/DDBJ whole genome shotgun (WGS) entry which is preliminary data.</text>
</comment>
<feature type="domain" description="DDE Tnp4" evidence="3">
    <location>
        <begin position="4"/>
        <end position="99"/>
    </location>
</feature>
<organism evidence="4 5">
    <name type="scientific">Austropuccinia psidii MF-1</name>
    <dbReference type="NCBI Taxonomy" id="1389203"/>
    <lineage>
        <taxon>Eukaryota</taxon>
        <taxon>Fungi</taxon>
        <taxon>Dikarya</taxon>
        <taxon>Basidiomycota</taxon>
        <taxon>Pucciniomycotina</taxon>
        <taxon>Pucciniomycetes</taxon>
        <taxon>Pucciniales</taxon>
        <taxon>Sphaerophragmiaceae</taxon>
        <taxon>Austropuccinia</taxon>
    </lineage>
</organism>
<evidence type="ECO:0000313" key="4">
    <source>
        <dbReference type="EMBL" id="MBW0574415.1"/>
    </source>
</evidence>